<keyword evidence="3" id="KW-1185">Reference proteome</keyword>
<evidence type="ECO:0000313" key="2">
    <source>
        <dbReference type="EnsemblMetazoa" id="tetur22g02100.1"/>
    </source>
</evidence>
<dbReference type="Proteomes" id="UP000015104">
    <property type="component" value="Unassembled WGS sequence"/>
</dbReference>
<dbReference type="EMBL" id="CAEY01000589">
    <property type="status" value="NOT_ANNOTATED_CDS"/>
    <property type="molecule type" value="Genomic_DNA"/>
</dbReference>
<feature type="transmembrane region" description="Helical" evidence="1">
    <location>
        <begin position="12"/>
        <end position="30"/>
    </location>
</feature>
<proteinExistence type="predicted"/>
<evidence type="ECO:0000256" key="1">
    <source>
        <dbReference type="SAM" id="Phobius"/>
    </source>
</evidence>
<dbReference type="AlphaFoldDB" id="T1KV20"/>
<reference evidence="3" key="1">
    <citation type="submission" date="2011-08" db="EMBL/GenBank/DDBJ databases">
        <authorList>
            <person name="Rombauts S."/>
        </authorList>
    </citation>
    <scope>NUCLEOTIDE SEQUENCE</scope>
    <source>
        <strain evidence="3">London</strain>
    </source>
</reference>
<organism evidence="2 3">
    <name type="scientific">Tetranychus urticae</name>
    <name type="common">Two-spotted spider mite</name>
    <dbReference type="NCBI Taxonomy" id="32264"/>
    <lineage>
        <taxon>Eukaryota</taxon>
        <taxon>Metazoa</taxon>
        <taxon>Ecdysozoa</taxon>
        <taxon>Arthropoda</taxon>
        <taxon>Chelicerata</taxon>
        <taxon>Arachnida</taxon>
        <taxon>Acari</taxon>
        <taxon>Acariformes</taxon>
        <taxon>Trombidiformes</taxon>
        <taxon>Prostigmata</taxon>
        <taxon>Eleutherengona</taxon>
        <taxon>Raphignathae</taxon>
        <taxon>Tetranychoidea</taxon>
        <taxon>Tetranychidae</taxon>
        <taxon>Tetranychus</taxon>
    </lineage>
</organism>
<keyword evidence="1" id="KW-0812">Transmembrane</keyword>
<name>T1KV20_TETUR</name>
<feature type="transmembrane region" description="Helical" evidence="1">
    <location>
        <begin position="50"/>
        <end position="79"/>
    </location>
</feature>
<evidence type="ECO:0000313" key="3">
    <source>
        <dbReference type="Proteomes" id="UP000015104"/>
    </source>
</evidence>
<reference evidence="2" key="2">
    <citation type="submission" date="2015-06" db="UniProtKB">
        <authorList>
            <consortium name="EnsemblMetazoa"/>
        </authorList>
    </citation>
    <scope>IDENTIFICATION</scope>
</reference>
<sequence>METQLSDFSKDYLNIIIWIAFLPIFLVQDWDNSTLESSETLYDDLYSETSFATTLLVSVYATMLICVVLLFTRIIYIAVVRSFNRPLRPNPSFIISSSDGPTCNDS</sequence>
<keyword evidence="1" id="KW-1133">Transmembrane helix</keyword>
<protein>
    <submittedName>
        <fullName evidence="2">Uncharacterized protein</fullName>
    </submittedName>
</protein>
<dbReference type="HOGENOM" id="CLU_2226536_0_0_1"/>
<keyword evidence="1" id="KW-0472">Membrane</keyword>
<accession>T1KV20</accession>
<dbReference type="EnsemblMetazoa" id="tetur22g02100.1">
    <property type="protein sequence ID" value="tetur22g02100.1"/>
    <property type="gene ID" value="tetur22g02100"/>
</dbReference>